<keyword evidence="1" id="KW-1133">Transmembrane helix</keyword>
<evidence type="ECO:0000256" key="1">
    <source>
        <dbReference type="SAM" id="Phobius"/>
    </source>
</evidence>
<feature type="transmembrane region" description="Helical" evidence="1">
    <location>
        <begin position="12"/>
        <end position="29"/>
    </location>
</feature>
<proteinExistence type="predicted"/>
<protein>
    <submittedName>
        <fullName evidence="2">Uncharacterized protein</fullName>
    </submittedName>
</protein>
<keyword evidence="1" id="KW-0812">Transmembrane</keyword>
<keyword evidence="1" id="KW-0472">Membrane</keyword>
<gene>
    <name evidence="2" type="ORF">KK062_26245</name>
</gene>
<organism evidence="2 3">
    <name type="scientific">Dawidia cretensis</name>
    <dbReference type="NCBI Taxonomy" id="2782350"/>
    <lineage>
        <taxon>Bacteria</taxon>
        <taxon>Pseudomonadati</taxon>
        <taxon>Bacteroidota</taxon>
        <taxon>Cytophagia</taxon>
        <taxon>Cytophagales</taxon>
        <taxon>Chryseotaleaceae</taxon>
        <taxon>Dawidia</taxon>
    </lineage>
</organism>
<dbReference type="AlphaFoldDB" id="A0AAP2E4S8"/>
<sequence>MNDQSVGWKFFNAFFGVIVIGIGLVNVFWGNDPGFGVFLLVLSCAYFPPLQALFKDKTGRSIPGLVKFLLGIFILWAALGVGELFPKVNLMLNGL</sequence>
<keyword evidence="3" id="KW-1185">Reference proteome</keyword>
<dbReference type="Proteomes" id="UP001319080">
    <property type="component" value="Unassembled WGS sequence"/>
</dbReference>
<dbReference type="EMBL" id="JAHESE010000040">
    <property type="protein sequence ID" value="MBT1711769.1"/>
    <property type="molecule type" value="Genomic_DNA"/>
</dbReference>
<accession>A0AAP2E4S8</accession>
<comment type="caution">
    <text evidence="2">The sequence shown here is derived from an EMBL/GenBank/DDBJ whole genome shotgun (WGS) entry which is preliminary data.</text>
</comment>
<evidence type="ECO:0000313" key="3">
    <source>
        <dbReference type="Proteomes" id="UP001319080"/>
    </source>
</evidence>
<feature type="transmembrane region" description="Helical" evidence="1">
    <location>
        <begin position="66"/>
        <end position="85"/>
    </location>
</feature>
<name>A0AAP2E4S8_9BACT</name>
<evidence type="ECO:0000313" key="2">
    <source>
        <dbReference type="EMBL" id="MBT1711769.1"/>
    </source>
</evidence>
<reference evidence="2 3" key="1">
    <citation type="submission" date="2021-05" db="EMBL/GenBank/DDBJ databases">
        <title>A Polyphasic approach of four new species of the genus Ohtaekwangia: Ohtaekwangia histidinii sp. nov., Ohtaekwangia cretensis sp. nov., Ohtaekwangia indiensis sp. nov., Ohtaekwangia reichenbachii sp. nov. from diverse environment.</title>
        <authorList>
            <person name="Octaviana S."/>
        </authorList>
    </citation>
    <scope>NUCLEOTIDE SEQUENCE [LARGE SCALE GENOMIC DNA]</scope>
    <source>
        <strain evidence="2 3">PWU5</strain>
    </source>
</reference>
<feature type="transmembrane region" description="Helical" evidence="1">
    <location>
        <begin position="35"/>
        <end position="54"/>
    </location>
</feature>